<dbReference type="Gene3D" id="3.40.50.1820">
    <property type="entry name" value="alpha/beta hydrolase"/>
    <property type="match status" value="1"/>
</dbReference>
<reference evidence="2 3" key="1">
    <citation type="journal article" date="2014" name="Genome Announc.">
        <title>Draft Genome Sequence of the Antitrypanosomally Active Sponge-Associated Bacterium Actinokineospora sp. Strain EG49.</title>
        <authorList>
            <person name="Harjes J."/>
            <person name="Ryu T."/>
            <person name="Abdelmohsen U.R."/>
            <person name="Moitinho-Silva L."/>
            <person name="Horn H."/>
            <person name="Ravasi T."/>
            <person name="Hentschel U."/>
        </authorList>
    </citation>
    <scope>NUCLEOTIDE SEQUENCE [LARGE SCALE GENOMIC DNA]</scope>
    <source>
        <strain evidence="2 3">EG49</strain>
    </source>
</reference>
<dbReference type="eggNOG" id="COG1506">
    <property type="taxonomic scope" value="Bacteria"/>
</dbReference>
<protein>
    <submittedName>
        <fullName evidence="2">Esterase/lipase</fullName>
    </submittedName>
</protein>
<dbReference type="AlphaFoldDB" id="W7J4J8"/>
<sequence length="184" mass="18086">MRPLVPSLLAAGFTVANAEYRRVGAGGGWPATADDVVAARAALGTDVIAVGHSAGAQLAVCLARRGGVRAVVSLAGVLDVVAAARDGLGEGAAAAFLGGLPDEVPEVYAAASPMALTPVGVPVTCLHAPADQRVPFAQSAAFTDATGDRLVTVAGDHFTPIDPGSAAWASALAEVSALAGPRPS</sequence>
<evidence type="ECO:0000313" key="2">
    <source>
        <dbReference type="EMBL" id="EWC63901.1"/>
    </source>
</evidence>
<dbReference type="EMBL" id="AYXG01000028">
    <property type="protein sequence ID" value="EWC63901.1"/>
    <property type="molecule type" value="Genomic_DNA"/>
</dbReference>
<name>W7J4J8_9PSEU</name>
<dbReference type="InterPro" id="IPR029058">
    <property type="entry name" value="AB_hydrolase_fold"/>
</dbReference>
<evidence type="ECO:0000313" key="3">
    <source>
        <dbReference type="Proteomes" id="UP000019277"/>
    </source>
</evidence>
<accession>W7J4J8</accession>
<organism evidence="2 3">
    <name type="scientific">Actinokineospora spheciospongiae</name>
    <dbReference type="NCBI Taxonomy" id="909613"/>
    <lineage>
        <taxon>Bacteria</taxon>
        <taxon>Bacillati</taxon>
        <taxon>Actinomycetota</taxon>
        <taxon>Actinomycetes</taxon>
        <taxon>Pseudonocardiales</taxon>
        <taxon>Pseudonocardiaceae</taxon>
        <taxon>Actinokineospora</taxon>
    </lineage>
</organism>
<feature type="domain" description="BD-FAE-like" evidence="1">
    <location>
        <begin position="4"/>
        <end position="144"/>
    </location>
</feature>
<gene>
    <name evidence="2" type="ORF">UO65_0731</name>
</gene>
<dbReference type="Pfam" id="PF20434">
    <property type="entry name" value="BD-FAE"/>
    <property type="match status" value="1"/>
</dbReference>
<evidence type="ECO:0000259" key="1">
    <source>
        <dbReference type="Pfam" id="PF20434"/>
    </source>
</evidence>
<dbReference type="STRING" id="909613.UO65_0731"/>
<dbReference type="SUPFAM" id="SSF53474">
    <property type="entry name" value="alpha/beta-Hydrolases"/>
    <property type="match status" value="1"/>
</dbReference>
<dbReference type="PATRIC" id="fig|909613.9.peg.749"/>
<dbReference type="InterPro" id="IPR049492">
    <property type="entry name" value="BD-FAE-like_dom"/>
</dbReference>
<comment type="caution">
    <text evidence="2">The sequence shown here is derived from an EMBL/GenBank/DDBJ whole genome shotgun (WGS) entry which is preliminary data.</text>
</comment>
<proteinExistence type="predicted"/>
<dbReference type="Proteomes" id="UP000019277">
    <property type="component" value="Unassembled WGS sequence"/>
</dbReference>
<keyword evidence="3" id="KW-1185">Reference proteome</keyword>